<dbReference type="Gene3D" id="3.30.10.20">
    <property type="match status" value="2"/>
</dbReference>
<organism evidence="4 5">
    <name type="scientific">Plantactinospora solaniradicis</name>
    <dbReference type="NCBI Taxonomy" id="1723736"/>
    <lineage>
        <taxon>Bacteria</taxon>
        <taxon>Bacillati</taxon>
        <taxon>Actinomycetota</taxon>
        <taxon>Actinomycetes</taxon>
        <taxon>Micromonosporales</taxon>
        <taxon>Micromonosporaceae</taxon>
        <taxon>Plantactinospora</taxon>
    </lineage>
</organism>
<feature type="region of interest" description="Disordered" evidence="1">
    <location>
        <begin position="179"/>
        <end position="200"/>
    </location>
</feature>
<feature type="region of interest" description="Disordered" evidence="1">
    <location>
        <begin position="48"/>
        <end position="91"/>
    </location>
</feature>
<feature type="domain" description="PASTA" evidence="3">
    <location>
        <begin position="89"/>
        <end position="151"/>
    </location>
</feature>
<evidence type="ECO:0000313" key="4">
    <source>
        <dbReference type="EMBL" id="MFC6019202.1"/>
    </source>
</evidence>
<feature type="transmembrane region" description="Helical" evidence="2">
    <location>
        <begin position="20"/>
        <end position="42"/>
    </location>
</feature>
<evidence type="ECO:0000259" key="3">
    <source>
        <dbReference type="PROSITE" id="PS51178"/>
    </source>
</evidence>
<gene>
    <name evidence="4" type="ORF">ACFP2T_23705</name>
</gene>
<evidence type="ECO:0000256" key="1">
    <source>
        <dbReference type="SAM" id="MobiDB-lite"/>
    </source>
</evidence>
<comment type="caution">
    <text evidence="4">The sequence shown here is derived from an EMBL/GenBank/DDBJ whole genome shotgun (WGS) entry which is preliminary data.</text>
</comment>
<dbReference type="EMBL" id="JBHSPR010000018">
    <property type="protein sequence ID" value="MFC6019202.1"/>
    <property type="molecule type" value="Genomic_DNA"/>
</dbReference>
<reference evidence="5" key="1">
    <citation type="journal article" date="2019" name="Int. J. Syst. Evol. Microbiol.">
        <title>The Global Catalogue of Microorganisms (GCM) 10K type strain sequencing project: providing services to taxonomists for standard genome sequencing and annotation.</title>
        <authorList>
            <consortium name="The Broad Institute Genomics Platform"/>
            <consortium name="The Broad Institute Genome Sequencing Center for Infectious Disease"/>
            <person name="Wu L."/>
            <person name="Ma J."/>
        </authorList>
    </citation>
    <scope>NUCLEOTIDE SEQUENCE [LARGE SCALE GENOMIC DNA]</scope>
    <source>
        <strain evidence="5">ZS-35-S2</strain>
    </source>
</reference>
<dbReference type="SMART" id="SM00740">
    <property type="entry name" value="PASTA"/>
    <property type="match status" value="2"/>
</dbReference>
<keyword evidence="5" id="KW-1185">Reference proteome</keyword>
<dbReference type="InterPro" id="IPR005543">
    <property type="entry name" value="PASTA_dom"/>
</dbReference>
<dbReference type="Proteomes" id="UP001596203">
    <property type="component" value="Unassembled WGS sequence"/>
</dbReference>
<proteinExistence type="predicted"/>
<keyword evidence="2" id="KW-1133">Transmembrane helix</keyword>
<name>A0ABW1KBL2_9ACTN</name>
<feature type="domain" description="PASTA" evidence="3">
    <location>
        <begin position="152"/>
        <end position="213"/>
    </location>
</feature>
<accession>A0ABW1KBL2</accession>
<evidence type="ECO:0000256" key="2">
    <source>
        <dbReference type="SAM" id="Phobius"/>
    </source>
</evidence>
<feature type="compositionally biased region" description="Low complexity" evidence="1">
    <location>
        <begin position="53"/>
        <end position="81"/>
    </location>
</feature>
<dbReference type="PROSITE" id="PS51178">
    <property type="entry name" value="PASTA"/>
    <property type="match status" value="2"/>
</dbReference>
<dbReference type="Pfam" id="PF03793">
    <property type="entry name" value="PASTA"/>
    <property type="match status" value="2"/>
</dbReference>
<dbReference type="CDD" id="cd06577">
    <property type="entry name" value="PASTA_pknB"/>
    <property type="match status" value="2"/>
</dbReference>
<protein>
    <submittedName>
        <fullName evidence="4">PASTA domain-containing protein</fullName>
    </submittedName>
</protein>
<keyword evidence="2" id="KW-0472">Membrane</keyword>
<keyword evidence="2" id="KW-0812">Transmembrane</keyword>
<evidence type="ECO:0000313" key="5">
    <source>
        <dbReference type="Proteomes" id="UP001596203"/>
    </source>
</evidence>
<sequence length="223" mass="22757">MTGQPDAGQRSGHSNRTGLVAGAAVGLVICAVVGALGGFLLAGGGEDPANRQAGSVSTATTAAAPSTPRGTPGRTPSRRPTAAPPPQIGEMALPNLVGMDFEEAREELFRRGLGAQITFGKAGSDRSVVSTNPRGGASVRKGVTVRLTVAGAPPEVVVPELVGQSCAQAGRRVVEDGLYPSYPTDRKGQVQSQDPKGGATLRWNERVKVYCSDSVGPTSTPTL</sequence>